<dbReference type="PANTHER" id="PTHR43281">
    <property type="entry name" value="FARNESYL DIPHOSPHATE SYNTHASE"/>
    <property type="match status" value="1"/>
</dbReference>
<keyword evidence="4" id="KW-0812">Transmembrane</keyword>
<gene>
    <name evidence="5" type="ORF">LWI28_018432</name>
</gene>
<evidence type="ECO:0000256" key="2">
    <source>
        <dbReference type="ARBA" id="ARBA00022723"/>
    </source>
</evidence>
<dbReference type="InterPro" id="IPR008949">
    <property type="entry name" value="Isoprenoid_synthase_dom_sf"/>
</dbReference>
<dbReference type="PANTHER" id="PTHR43281:SF5">
    <property type="entry name" value="HETERODIMERIC GERANYLGERANYL PYROPHOSPHATE SYNTHASE SMALL SUBUNIT, CHLOROPLASTIC"/>
    <property type="match status" value="1"/>
</dbReference>
<reference evidence="5" key="2">
    <citation type="submission" date="2023-02" db="EMBL/GenBank/DDBJ databases">
        <authorList>
            <person name="Swenson N.G."/>
            <person name="Wegrzyn J.L."/>
            <person name="Mcevoy S.L."/>
        </authorList>
    </citation>
    <scope>NUCLEOTIDE SEQUENCE</scope>
    <source>
        <strain evidence="5">91603</strain>
        <tissue evidence="5">Leaf</tissue>
    </source>
</reference>
<dbReference type="Gene3D" id="1.10.600.10">
    <property type="entry name" value="Farnesyl Diphosphate Synthase"/>
    <property type="match status" value="1"/>
</dbReference>
<name>A0AAD5NSG4_ACENE</name>
<dbReference type="AlphaFoldDB" id="A0AAD5NSG4"/>
<dbReference type="EMBL" id="JAJSOW010000102">
    <property type="protein sequence ID" value="KAI9177717.1"/>
    <property type="molecule type" value="Genomic_DNA"/>
</dbReference>
<organism evidence="5 6">
    <name type="scientific">Acer negundo</name>
    <name type="common">Box elder</name>
    <dbReference type="NCBI Taxonomy" id="4023"/>
    <lineage>
        <taxon>Eukaryota</taxon>
        <taxon>Viridiplantae</taxon>
        <taxon>Streptophyta</taxon>
        <taxon>Embryophyta</taxon>
        <taxon>Tracheophyta</taxon>
        <taxon>Spermatophyta</taxon>
        <taxon>Magnoliopsida</taxon>
        <taxon>eudicotyledons</taxon>
        <taxon>Gunneridae</taxon>
        <taxon>Pentapetalae</taxon>
        <taxon>rosids</taxon>
        <taxon>malvids</taxon>
        <taxon>Sapindales</taxon>
        <taxon>Sapindaceae</taxon>
        <taxon>Hippocastanoideae</taxon>
        <taxon>Acereae</taxon>
        <taxon>Acer</taxon>
    </lineage>
</organism>
<evidence type="ECO:0000313" key="5">
    <source>
        <dbReference type="EMBL" id="KAI9177717.1"/>
    </source>
</evidence>
<protein>
    <submittedName>
        <fullName evidence="5">Uncharacterized protein</fullName>
    </submittedName>
</protein>
<dbReference type="GO" id="GO:0046872">
    <property type="term" value="F:metal ion binding"/>
    <property type="evidence" value="ECO:0007669"/>
    <property type="project" value="UniProtKB-KW"/>
</dbReference>
<keyword evidence="4" id="KW-1133">Transmembrane helix</keyword>
<comment type="caution">
    <text evidence="5">The sequence shown here is derived from an EMBL/GenBank/DDBJ whole genome shotgun (WGS) entry which is preliminary data.</text>
</comment>
<feature type="transmembrane region" description="Helical" evidence="4">
    <location>
        <begin position="23"/>
        <end position="46"/>
    </location>
</feature>
<keyword evidence="4" id="KW-0472">Membrane</keyword>
<comment type="cofactor">
    <cofactor evidence="1">
        <name>Mg(2+)</name>
        <dbReference type="ChEBI" id="CHEBI:18420"/>
    </cofactor>
</comment>
<dbReference type="GO" id="GO:0004659">
    <property type="term" value="F:prenyltransferase activity"/>
    <property type="evidence" value="ECO:0007669"/>
    <property type="project" value="TreeGrafter"/>
</dbReference>
<evidence type="ECO:0000256" key="4">
    <source>
        <dbReference type="SAM" id="Phobius"/>
    </source>
</evidence>
<evidence type="ECO:0000256" key="3">
    <source>
        <dbReference type="ARBA" id="ARBA00022842"/>
    </source>
</evidence>
<sequence>MVEISPPPPLDHRFVSWVSESNLGLVVVQIWVGVWCWCGVCSILWLSWVLGLSWGSDFLHLGIDGGAFLGRSMDGGWWMVLGVLYQVVDDLFEAKTQSEEYKKKKKKGKSYVAFYGVEKAMEVAKDLKPKAKKEPDGFEQYGEKVLPLYSFVDYAAKREFFIGD</sequence>
<keyword evidence="6" id="KW-1185">Reference proteome</keyword>
<proteinExistence type="predicted"/>
<dbReference type="Proteomes" id="UP001064489">
    <property type="component" value="Chromosome 5"/>
</dbReference>
<keyword evidence="3" id="KW-0460">Magnesium</keyword>
<accession>A0AAD5NSG4</accession>
<evidence type="ECO:0000256" key="1">
    <source>
        <dbReference type="ARBA" id="ARBA00001946"/>
    </source>
</evidence>
<evidence type="ECO:0000313" key="6">
    <source>
        <dbReference type="Proteomes" id="UP001064489"/>
    </source>
</evidence>
<keyword evidence="2" id="KW-0479">Metal-binding</keyword>
<reference evidence="5" key="1">
    <citation type="journal article" date="2022" name="Plant J.">
        <title>Strategies of tolerance reflected in two North American maple genomes.</title>
        <authorList>
            <person name="McEvoy S.L."/>
            <person name="Sezen U.U."/>
            <person name="Trouern-Trend A."/>
            <person name="McMahon S.M."/>
            <person name="Schaberg P.G."/>
            <person name="Yang J."/>
            <person name="Wegrzyn J.L."/>
            <person name="Swenson N.G."/>
        </authorList>
    </citation>
    <scope>NUCLEOTIDE SEQUENCE</scope>
    <source>
        <strain evidence="5">91603</strain>
    </source>
</reference>